<dbReference type="InterPro" id="IPR036779">
    <property type="entry name" value="LysM_dom_sf"/>
</dbReference>
<evidence type="ECO:0000313" key="4">
    <source>
        <dbReference type="Proteomes" id="UP000053176"/>
    </source>
</evidence>
<accession>A0A124GH64</accession>
<gene>
    <name evidence="3" type="ORF">AU467_01530</name>
</gene>
<feature type="compositionally biased region" description="Polar residues" evidence="1">
    <location>
        <begin position="49"/>
        <end position="70"/>
    </location>
</feature>
<evidence type="ECO:0000313" key="3">
    <source>
        <dbReference type="EMBL" id="KUM28956.1"/>
    </source>
</evidence>
<dbReference type="Gene3D" id="3.10.350.10">
    <property type="entry name" value="LysM domain"/>
    <property type="match status" value="1"/>
</dbReference>
<sequence>MVAELQAAGYQVKTTSSSDAQSLEVVDPRSGDKTVYSHDYQHDVRTVTTTADGKQTSQSIDGNGTETTTVTDKDGRVTKTTTEKINGGKPVEYEVKPDDNLTLIAKQYGVTLDDLRRTNPQLFDSSRDPNIIHDGEKITIDNGTRTTVEVTFNGYTLTTKPDGSMTLHNNATGTDLKIEAGSTQEALARTLLAVNPNSSNPKEAREGEVVKTFVEGLLAGETLPSLIDAAEKAGQDKQALIGKYPLGPAAKPKLDGQNRVVDAFGDPPQGNAPSGEKWTPVKIDGVWTWVDPQVAQAIITQNIALSRVTETRALAGQRQEQLNVDMLDPAYKDALDGAQTIINKALAPNGLQWTPQKPKGTLADAQARLTKANTLLQNAQDARGEYEHAGRVLKDAIAGQGKLTPLADPNAPSVSARGTPDLHPKYDQDVADHSGVDKLFSEVGLHLSKGDKLTIDYLVGQAELAGVPADSKEYKDLKALQTTAGNQLELAQAYQDYFDAHANAAQVNARQTDLEQKLATEYLGEQKFNFDEKYNRISGDYLGHYKNSTLEIRDGQLWVVNHFDEGTTEQQLTYSLNDKNVRGEYRDRQLNKDWQTLLAGYDPNAKVCTANGLQSVRSSEEQAAKSLNDVLDRQLGDSLADLNAKLPTLQTNFDNALTHHKPGSVDAPEGTLPNGVQPVEIDVGGQTIKVAPDVARNYTQHGIDALTQGGKAIWIDLDTEDDDTSGRWVDPELAVAKLRLEATRLQISQIEDLRRQLQGFNDYHELRLSEPSLLADDNTTVDKTYLDEHEQLTLDAIYQPKFQQLLDRGGYDNEFRQQRGTDLDTTVAKTLGLDSSTDDGRDAIENVTDEIRDIGGDNPYVRKVPIFYVDDQVGTQQVTLFAVRDGDGNTRYVDATGKKFDDLGDFQDNNSQFGENGKLVVPKGLEMKAGADGKIALEAVKARNVSVWDKVVDPLVGIGTGIATILSFTPAAPVAAPLAYTGAAYLGTRAVINEVNHLDHGGEWDDTESLTNIASAATTVLPMASSGLRTIGMAAKSETFLAGLAASPRAFAGSIGATRSNWALATETRTYMQSSAGLNKVAWGMDVGSVIVGAPLLMTSAYDLAVNGDQMNGLQFANALTGLGTGIAGTGLGIHGLRTLRPGTGTQASASGPGANPPPGNDGRYQGPPGGNGRLPPALEPGPSGRPMNVYEIGIDGVYRPTGEQVFHDPSHPVIPGEVIKTEDAGGEGSTMSSDPDTTGSTPPGTPRPADSEPIVMPGKPAREDGPVRLVWDPETRSFTGMPEPDTSGYVYTSGKDPSTPSAYLDGLTAEQLVSRYEQEKNYYSSRELAERYGPDGVQIPRTPLRDVLPDFRVGVTVRVRLNTGQAFGIGSPTVAAVGFGVGTKTDFGMIGWSIVDSVSQRSLTPFKDALGTQGVVSYRAREYRNITSLQAGVWPVSNQTAFPVRSSDLSAMASKAVFGDATGYGATPLDAAIVGITPDGEGTVIEMTYTPSLKGEEVTLAPGQHDFFGVPAENSAGHVTLQGALPFDRVMTEIKVGIRLPIVANHVTAVDQMPRVGFEKRPEQPVKDTLQPGDIVSKQAYDQIQSALGSTTLKIQFAVKDPAKASELVAAIGQGDGIRSIHDLVKSGQIDPSNTVSLVDEPTLSGLRLSAIPGKAPTADIVLLTGERARVVNPEAMLIDVIFNDRNSLPGVLGFNPDRMATSAAYKVKSTAQSWLPARFGSDGTPQSRYMPSAGNIYRNLYGSDGTPATRYTISMSTPPLPVGAVAFSAEVRFQYKSKAAKCPIDRQERNRDADLRSRRRTIRAVDDPGLAGPCGGIVARRRFERYPKGRQSVPGQVPE</sequence>
<feature type="domain" description="LysM" evidence="2">
    <location>
        <begin position="91"/>
        <end position="140"/>
    </location>
</feature>
<feature type="region of interest" description="Disordered" evidence="1">
    <location>
        <begin position="1138"/>
        <end position="1189"/>
    </location>
</feature>
<dbReference type="SMART" id="SM00257">
    <property type="entry name" value="LysM"/>
    <property type="match status" value="1"/>
</dbReference>
<reference evidence="3 4" key="1">
    <citation type="submission" date="2015-12" db="EMBL/GenBank/DDBJ databases">
        <title>Draft genome sequence of Mesorhizobium sp. UFLA 01-765, a multitolerant efficient symbiont and plant-growth promoting strain isolated from Zn-mining soil using Leucaena leucocephala as a trap plant.</title>
        <authorList>
            <person name="Rangel W.M."/>
            <person name="Thijs S."/>
            <person name="Longatti S.M."/>
            <person name="Moreira F.M."/>
            <person name="Weyens N."/>
            <person name="Vangronsveld J."/>
            <person name="Van Hamme J.D."/>
            <person name="Bottos E.M."/>
            <person name="Rineau F."/>
        </authorList>
    </citation>
    <scope>NUCLEOTIDE SEQUENCE [LARGE SCALE GENOMIC DNA]</scope>
    <source>
        <strain evidence="3 4">UFLA 01-765</strain>
    </source>
</reference>
<feature type="compositionally biased region" description="Polar residues" evidence="1">
    <location>
        <begin position="12"/>
        <end position="21"/>
    </location>
</feature>
<evidence type="ECO:0000259" key="2">
    <source>
        <dbReference type="PROSITE" id="PS51782"/>
    </source>
</evidence>
<comment type="caution">
    <text evidence="3">The sequence shown here is derived from an EMBL/GenBank/DDBJ whole genome shotgun (WGS) entry which is preliminary data.</text>
</comment>
<feature type="region of interest" description="Disordered" evidence="1">
    <location>
        <begin position="1"/>
        <end position="22"/>
    </location>
</feature>
<proteinExistence type="predicted"/>
<dbReference type="InterPro" id="IPR018392">
    <property type="entry name" value="LysM"/>
</dbReference>
<feature type="region of interest" description="Disordered" evidence="1">
    <location>
        <begin position="403"/>
        <end position="422"/>
    </location>
</feature>
<protein>
    <recommendedName>
        <fullName evidence="2">LysM domain-containing protein</fullName>
    </recommendedName>
</protein>
<dbReference type="Pfam" id="PF01476">
    <property type="entry name" value="LysM"/>
    <property type="match status" value="1"/>
</dbReference>
<feature type="compositionally biased region" description="Basic and acidic residues" evidence="1">
    <location>
        <begin position="1261"/>
        <end position="1276"/>
    </location>
</feature>
<feature type="compositionally biased region" description="Low complexity" evidence="1">
    <location>
        <begin position="1230"/>
        <end position="1243"/>
    </location>
</feature>
<feature type="compositionally biased region" description="Basic and acidic residues" evidence="1">
    <location>
        <begin position="1786"/>
        <end position="1798"/>
    </location>
</feature>
<dbReference type="SUPFAM" id="SSF54106">
    <property type="entry name" value="LysM domain"/>
    <property type="match status" value="1"/>
</dbReference>
<dbReference type="CDD" id="cd00118">
    <property type="entry name" value="LysM"/>
    <property type="match status" value="1"/>
</dbReference>
<feature type="region of interest" description="Disordered" evidence="1">
    <location>
        <begin position="1202"/>
        <end position="1295"/>
    </location>
</feature>
<evidence type="ECO:0000256" key="1">
    <source>
        <dbReference type="SAM" id="MobiDB-lite"/>
    </source>
</evidence>
<dbReference type="Proteomes" id="UP000053176">
    <property type="component" value="Unassembled WGS sequence"/>
</dbReference>
<feature type="region of interest" description="Disordered" evidence="1">
    <location>
        <begin position="49"/>
        <end position="72"/>
    </location>
</feature>
<dbReference type="PROSITE" id="PS51782">
    <property type="entry name" value="LYSM"/>
    <property type="match status" value="1"/>
</dbReference>
<name>A0A124GH64_RHILI</name>
<organism evidence="3 4">
    <name type="scientific">Rhizobium loti</name>
    <name type="common">Mesorhizobium loti</name>
    <dbReference type="NCBI Taxonomy" id="381"/>
    <lineage>
        <taxon>Bacteria</taxon>
        <taxon>Pseudomonadati</taxon>
        <taxon>Pseudomonadota</taxon>
        <taxon>Alphaproteobacteria</taxon>
        <taxon>Hyphomicrobiales</taxon>
        <taxon>Phyllobacteriaceae</taxon>
        <taxon>Mesorhizobium</taxon>
    </lineage>
</organism>
<feature type="region of interest" description="Disordered" evidence="1">
    <location>
        <begin position="1786"/>
        <end position="1809"/>
    </location>
</feature>
<dbReference type="EMBL" id="LPWA01000001">
    <property type="protein sequence ID" value="KUM28956.1"/>
    <property type="molecule type" value="Genomic_DNA"/>
</dbReference>